<feature type="transmembrane region" description="Helical" evidence="14">
    <location>
        <begin position="140"/>
        <end position="162"/>
    </location>
</feature>
<dbReference type="Pfam" id="PF03611">
    <property type="entry name" value="EIIC-GAT"/>
    <property type="match status" value="1"/>
</dbReference>
<organism evidence="15 16">
    <name type="scientific">Pseudoleptotrichia goodfellowii</name>
    <dbReference type="NCBI Taxonomy" id="157692"/>
    <lineage>
        <taxon>Bacteria</taxon>
        <taxon>Fusobacteriati</taxon>
        <taxon>Fusobacteriota</taxon>
        <taxon>Fusobacteriia</taxon>
        <taxon>Fusobacteriales</taxon>
        <taxon>Leptotrichiaceae</taxon>
        <taxon>Pseudoleptotrichia</taxon>
    </lineage>
</organism>
<dbReference type="STRING" id="714315.GCA_000516535_00626"/>
<dbReference type="EMBL" id="AP019822">
    <property type="protein sequence ID" value="BBM35698.1"/>
    <property type="molecule type" value="Genomic_DNA"/>
</dbReference>
<dbReference type="GO" id="GO:0009401">
    <property type="term" value="P:phosphoenolpyruvate-dependent sugar phosphotransferase system"/>
    <property type="evidence" value="ECO:0007669"/>
    <property type="project" value="UniProtKB-KW"/>
</dbReference>
<keyword evidence="7 14" id="KW-0812">Transmembrane</keyword>
<feature type="transmembrane region" description="Helical" evidence="14">
    <location>
        <begin position="110"/>
        <end position="131"/>
    </location>
</feature>
<sequence>MNILLLIGTWFGKNILTKPEFFVGLLVFIGYLFMGKKIYEAVGGFIKATVGYMILNVGAGGLVTTFRPILAALKTKFELEAAVIDPYFGLQAVDDAIKGLIAQDPTKSNLAASVMMALLIGFIINIILVLLRKITKVRTLFITGHIMQQQASTAAWMIFFLFPQFQNIKGVILVGIFAGIYWAVGSNLSVEPTQRLTGNAGFAIGHQQMFAIWLADKLAPKLGNPKKKLDDLKLPKWLSMLHDDIIATGLIMIIFFGIIMWVLGPEFFTAKFGKCVIENGVQTCPVVNPNGVTAGAFDPKKLSFGTYIVSTTLLFAVYLTILKTGVRMFVSELTLSFQGISNKILPGSLPAVDCAASYGFGSPSAVLFGFLVGTIAQFISIAGLLIFKSPVFIITGFVPVFFDNATIAVYADKRGGARAALILSALSGVLQVLCGAAAVMLFHLKGGWHGNIDQSTVWLAQGYIMKYLGVIGYALVIILMLLIPQIQYIKAKNKEQYYEGTVDLVEEEY</sequence>
<keyword evidence="9 14" id="KW-0472">Membrane</keyword>
<evidence type="ECO:0000256" key="1">
    <source>
        <dbReference type="ARBA" id="ARBA00004651"/>
    </source>
</evidence>
<dbReference type="PANTHER" id="PTHR33843:SF4">
    <property type="entry name" value="ASCORBATE-SPECIFIC PTS SYSTEM EIIC COMPONENT"/>
    <property type="match status" value="1"/>
</dbReference>
<evidence type="ECO:0000313" key="16">
    <source>
        <dbReference type="Proteomes" id="UP000321606"/>
    </source>
</evidence>
<dbReference type="OrthoDB" id="9796178at2"/>
<evidence type="ECO:0000256" key="11">
    <source>
        <dbReference type="ARBA" id="ARBA00038218"/>
    </source>
</evidence>
<proteinExistence type="inferred from homology"/>
<comment type="subunit">
    <text evidence="2">Homodimer.</text>
</comment>
<reference evidence="15 16" key="1">
    <citation type="submission" date="2019-07" db="EMBL/GenBank/DDBJ databases">
        <title>Complete Genome Sequence of Leptotrichia goodfellowii Strain JCM 16774.</title>
        <authorList>
            <person name="Watanabe S."/>
            <person name="Cui L."/>
        </authorList>
    </citation>
    <scope>NUCLEOTIDE SEQUENCE [LARGE SCALE GENOMIC DNA]</scope>
    <source>
        <strain evidence="15 16">JCM16774</strain>
    </source>
</reference>
<dbReference type="AlphaFoldDB" id="A0A510J8U4"/>
<evidence type="ECO:0000256" key="7">
    <source>
        <dbReference type="ARBA" id="ARBA00022692"/>
    </source>
</evidence>
<evidence type="ECO:0000256" key="9">
    <source>
        <dbReference type="ARBA" id="ARBA00023136"/>
    </source>
</evidence>
<keyword evidence="8 14" id="KW-1133">Transmembrane helix</keyword>
<dbReference type="KEGG" id="lgo:JCM16774_0627"/>
<feature type="transmembrane region" description="Helical" evidence="14">
    <location>
        <begin position="168"/>
        <end position="185"/>
    </location>
</feature>
<evidence type="ECO:0000256" key="10">
    <source>
        <dbReference type="ARBA" id="ARBA00037387"/>
    </source>
</evidence>
<evidence type="ECO:0000256" key="6">
    <source>
        <dbReference type="ARBA" id="ARBA00022683"/>
    </source>
</evidence>
<evidence type="ECO:0000256" key="5">
    <source>
        <dbReference type="ARBA" id="ARBA00022597"/>
    </source>
</evidence>
<dbReference type="Proteomes" id="UP000321606">
    <property type="component" value="Chromosome"/>
</dbReference>
<feature type="transmembrane region" description="Helical" evidence="14">
    <location>
        <begin position="464"/>
        <end position="483"/>
    </location>
</feature>
<comment type="subcellular location">
    <subcellularLocation>
        <location evidence="1">Cell membrane</location>
        <topology evidence="1">Multi-pass membrane protein</topology>
    </subcellularLocation>
</comment>
<dbReference type="InterPro" id="IPR051562">
    <property type="entry name" value="Ascorbate-PTS_EIIC"/>
</dbReference>
<evidence type="ECO:0000256" key="8">
    <source>
        <dbReference type="ARBA" id="ARBA00022989"/>
    </source>
</evidence>
<evidence type="ECO:0000256" key="4">
    <source>
        <dbReference type="ARBA" id="ARBA00022475"/>
    </source>
</evidence>
<keyword evidence="4" id="KW-1003">Cell membrane</keyword>
<evidence type="ECO:0000256" key="12">
    <source>
        <dbReference type="ARBA" id="ARBA00039702"/>
    </source>
</evidence>
<dbReference type="RefSeq" id="WP_026737208.1">
    <property type="nucleotide sequence ID" value="NZ_AP019822.1"/>
</dbReference>
<dbReference type="InterPro" id="IPR004703">
    <property type="entry name" value="PTS_sugar-sp_permease"/>
</dbReference>
<feature type="transmembrane region" description="Helical" evidence="14">
    <location>
        <begin position="420"/>
        <end position="444"/>
    </location>
</feature>
<name>A0A510J8U4_9FUSO</name>
<feature type="transmembrane region" description="Helical" evidence="14">
    <location>
        <begin position="15"/>
        <end position="33"/>
    </location>
</feature>
<keyword evidence="3" id="KW-0813">Transport</keyword>
<accession>A0A510J8U4</accession>
<comment type="function">
    <text evidence="10">The phosphoenolpyruvate-dependent sugar phosphotransferase system (sugar PTS), a major carbohydrate active transport system, catalyzes the phosphorylation of incoming sugar substrates concomitantly with their translocation across the cell membrane. The enzyme II UlaABC PTS system is involved in ascorbate transport.</text>
</comment>
<gene>
    <name evidence="15" type="primary">ulaA</name>
    <name evidence="15" type="ORF">JCM16774_0627</name>
</gene>
<feature type="transmembrane region" description="Helical" evidence="14">
    <location>
        <begin position="45"/>
        <end position="66"/>
    </location>
</feature>
<feature type="transmembrane region" description="Helical" evidence="14">
    <location>
        <begin position="245"/>
        <end position="264"/>
    </location>
</feature>
<protein>
    <recommendedName>
        <fullName evidence="12">Ascorbate-specific PTS system EIIC component</fullName>
    </recommendedName>
    <alternativeName>
        <fullName evidence="13">Ascorbate-specific permease IIC component UlaA</fullName>
    </alternativeName>
</protein>
<feature type="transmembrane region" description="Helical" evidence="14">
    <location>
        <begin position="365"/>
        <end position="386"/>
    </location>
</feature>
<feature type="transmembrane region" description="Helical" evidence="14">
    <location>
        <begin position="304"/>
        <end position="322"/>
    </location>
</feature>
<feature type="transmembrane region" description="Helical" evidence="14">
    <location>
        <begin position="392"/>
        <end position="411"/>
    </location>
</feature>
<comment type="similarity">
    <text evidence="11">Belongs to the UlaA family.</text>
</comment>
<keyword evidence="5" id="KW-0762">Sugar transport</keyword>
<evidence type="ECO:0000256" key="13">
    <source>
        <dbReference type="ARBA" id="ARBA00042859"/>
    </source>
</evidence>
<evidence type="ECO:0000256" key="3">
    <source>
        <dbReference type="ARBA" id="ARBA00022448"/>
    </source>
</evidence>
<evidence type="ECO:0000256" key="2">
    <source>
        <dbReference type="ARBA" id="ARBA00011738"/>
    </source>
</evidence>
<dbReference type="PANTHER" id="PTHR33843">
    <property type="entry name" value="ASCORBATE-SPECIFIC PTS SYSTEM EIIC COMPONENT"/>
    <property type="match status" value="1"/>
</dbReference>
<evidence type="ECO:0000256" key="14">
    <source>
        <dbReference type="SAM" id="Phobius"/>
    </source>
</evidence>
<keyword evidence="6" id="KW-0598">Phosphotransferase system</keyword>
<dbReference type="NCBIfam" id="NF006923">
    <property type="entry name" value="PRK09410.2-1"/>
    <property type="match status" value="1"/>
</dbReference>
<evidence type="ECO:0000313" key="15">
    <source>
        <dbReference type="EMBL" id="BBM35698.1"/>
    </source>
</evidence>
<dbReference type="GO" id="GO:0005886">
    <property type="term" value="C:plasma membrane"/>
    <property type="evidence" value="ECO:0007669"/>
    <property type="project" value="UniProtKB-SubCell"/>
</dbReference>